<keyword evidence="8" id="KW-0934">Plastid</keyword>
<dbReference type="Gene3D" id="3.30.70.330">
    <property type="match status" value="1"/>
</dbReference>
<evidence type="ECO:0000256" key="2">
    <source>
        <dbReference type="ARBA" id="ARBA00022730"/>
    </source>
</evidence>
<organism evidence="8">
    <name type="scientific">Chondria sp.</name>
    <name type="common">in: red algae</name>
    <dbReference type="NCBI Taxonomy" id="1982705"/>
    <lineage>
        <taxon>Eukaryota</taxon>
        <taxon>Rhodophyta</taxon>
        <taxon>Florideophyceae</taxon>
        <taxon>Rhodymeniophycidae</taxon>
        <taxon>Ceramiales</taxon>
        <taxon>Rhodomelaceae</taxon>
        <taxon>Chondrieae</taxon>
        <taxon>Chondria</taxon>
    </lineage>
</organism>
<dbReference type="PROSITE" id="PS00050">
    <property type="entry name" value="RIBOSOMAL_L23"/>
    <property type="match status" value="1"/>
</dbReference>
<evidence type="ECO:0000256" key="4">
    <source>
        <dbReference type="ARBA" id="ARBA00022980"/>
    </source>
</evidence>
<sequence length="103" mass="11948">MIQEKNTKSRTDISIIKYPIITDKTTKNIENNIYYFQVNIRSKKNEIKTAIEEIFNVKVAKVNTSISAPKSKTIGKFKGKLKRYKKAIVKLKDTYTINLFDSN</sequence>
<evidence type="ECO:0000256" key="1">
    <source>
        <dbReference type="ARBA" id="ARBA00006700"/>
    </source>
</evidence>
<keyword evidence="5 6" id="KW-0687">Ribonucleoprotein</keyword>
<dbReference type="InterPro" id="IPR013025">
    <property type="entry name" value="Ribosomal_uL23-like"/>
</dbReference>
<evidence type="ECO:0000256" key="7">
    <source>
        <dbReference type="RuleBase" id="RU003934"/>
    </source>
</evidence>
<dbReference type="GO" id="GO:0005840">
    <property type="term" value="C:ribosome"/>
    <property type="evidence" value="ECO:0007669"/>
    <property type="project" value="UniProtKB-KW"/>
</dbReference>
<keyword evidence="2 6" id="KW-0699">rRNA-binding</keyword>
<keyword evidence="8" id="KW-0150">Chloroplast</keyword>
<evidence type="ECO:0000256" key="6">
    <source>
        <dbReference type="HAMAP-Rule" id="MF_01369"/>
    </source>
</evidence>
<gene>
    <name evidence="6 8" type="primary">rpl23</name>
</gene>
<evidence type="ECO:0000256" key="3">
    <source>
        <dbReference type="ARBA" id="ARBA00022884"/>
    </source>
</evidence>
<evidence type="ECO:0000313" key="8">
    <source>
        <dbReference type="EMBL" id="ARW63769.1"/>
    </source>
</evidence>
<comment type="subcellular location">
    <subcellularLocation>
        <location evidence="6">Plastid</location>
        <location evidence="6">Chloroplast</location>
    </subcellularLocation>
</comment>
<dbReference type="GO" id="GO:0009507">
    <property type="term" value="C:chloroplast"/>
    <property type="evidence" value="ECO:0007669"/>
    <property type="project" value="UniProtKB-SubCell"/>
</dbReference>
<dbReference type="GO" id="GO:1990904">
    <property type="term" value="C:ribonucleoprotein complex"/>
    <property type="evidence" value="ECO:0007669"/>
    <property type="project" value="UniProtKB-KW"/>
</dbReference>
<comment type="function">
    <text evidence="6">Binds to 23S rRNA.</text>
</comment>
<dbReference type="Pfam" id="PF00276">
    <property type="entry name" value="Ribosomal_L23"/>
    <property type="match status" value="1"/>
</dbReference>
<dbReference type="NCBIfam" id="NF004363">
    <property type="entry name" value="PRK05738.2-4"/>
    <property type="match status" value="1"/>
</dbReference>
<dbReference type="InterPro" id="IPR012678">
    <property type="entry name" value="Ribosomal_uL23/eL15/eS24_sf"/>
</dbReference>
<name>A0A1Z1MCW1_9FLOR</name>
<keyword evidence="4 6" id="KW-0689">Ribosomal protein</keyword>
<comment type="subunit">
    <text evidence="6">Part of the 50S ribosomal subunit.</text>
</comment>
<dbReference type="GO" id="GO:0003735">
    <property type="term" value="F:structural constituent of ribosome"/>
    <property type="evidence" value="ECO:0007669"/>
    <property type="project" value="InterPro"/>
</dbReference>
<protein>
    <recommendedName>
        <fullName evidence="6">Large ribosomal subunit protein uL23c</fullName>
    </recommendedName>
</protein>
<geneLocation type="chloroplast" evidence="8"/>
<dbReference type="GO" id="GO:0019843">
    <property type="term" value="F:rRNA binding"/>
    <property type="evidence" value="ECO:0007669"/>
    <property type="project" value="UniProtKB-UniRule"/>
</dbReference>
<dbReference type="PANTHER" id="PTHR11620">
    <property type="entry name" value="60S RIBOSOMAL PROTEIN L23A"/>
    <property type="match status" value="1"/>
</dbReference>
<dbReference type="HAMAP" id="MF_01369_B">
    <property type="entry name" value="Ribosomal_uL23_B"/>
    <property type="match status" value="1"/>
</dbReference>
<dbReference type="InterPro" id="IPR012677">
    <property type="entry name" value="Nucleotide-bd_a/b_plait_sf"/>
</dbReference>
<evidence type="ECO:0000256" key="5">
    <source>
        <dbReference type="ARBA" id="ARBA00023274"/>
    </source>
</evidence>
<dbReference type="GO" id="GO:0006412">
    <property type="term" value="P:translation"/>
    <property type="evidence" value="ECO:0007669"/>
    <property type="project" value="UniProtKB-UniRule"/>
</dbReference>
<dbReference type="AlphaFoldDB" id="A0A1Z1MCW1"/>
<dbReference type="EMBL" id="MF101429">
    <property type="protein sequence ID" value="ARW63769.1"/>
    <property type="molecule type" value="Genomic_DNA"/>
</dbReference>
<keyword evidence="3 6" id="KW-0694">RNA-binding</keyword>
<accession>A0A1Z1MCW1</accession>
<reference evidence="8" key="1">
    <citation type="journal article" date="2017" name="J. Phycol.">
        <title>Analysis of chloroplast genomes and a supermatrix inform reclassification of the Rhodomelaceae (Rhodophyta).</title>
        <authorList>
            <person name="Diaz-Tapia P."/>
            <person name="Maggs C.A."/>
            <person name="West J.A."/>
            <person name="Verbruggen H."/>
        </authorList>
    </citation>
    <scope>NUCLEOTIDE SEQUENCE</scope>
    <source>
        <strain evidence="8">PD620</strain>
    </source>
</reference>
<dbReference type="SUPFAM" id="SSF54189">
    <property type="entry name" value="Ribosomal proteins S24e, L23 and L15e"/>
    <property type="match status" value="1"/>
</dbReference>
<comment type="similarity">
    <text evidence="1 6 7">Belongs to the universal ribosomal protein uL23 family.</text>
</comment>
<proteinExistence type="inferred from homology"/>
<dbReference type="InterPro" id="IPR001014">
    <property type="entry name" value="Ribosomal_uL23_CS"/>
</dbReference>